<dbReference type="RefSeq" id="WP_129832079.1">
    <property type="nucleotide sequence ID" value="NZ_CP035704.1"/>
</dbReference>
<evidence type="ECO:0000313" key="2">
    <source>
        <dbReference type="Proteomes" id="UP000291562"/>
    </source>
</evidence>
<evidence type="ECO:0000313" key="1">
    <source>
        <dbReference type="EMBL" id="QBB69819.1"/>
    </source>
</evidence>
<dbReference type="OrthoDB" id="5959530at2"/>
<dbReference type="KEGG" id="xbc:ELE36_05240"/>
<name>A0A411HH48_9GAMM</name>
<accession>A0A411HH48</accession>
<protein>
    <submittedName>
        <fullName evidence="1">DUF3301 domain-containing protein</fullName>
    </submittedName>
</protein>
<dbReference type="AlphaFoldDB" id="A0A411HH48"/>
<reference evidence="1 2" key="1">
    <citation type="submission" date="2019-01" db="EMBL/GenBank/DDBJ databases">
        <title>Pseudolysobacter antarctica gen. nov., sp. nov., isolated from Fildes Peninsula, Antarctica.</title>
        <authorList>
            <person name="Wei Z."/>
            <person name="Peng F."/>
        </authorList>
    </citation>
    <scope>NUCLEOTIDE SEQUENCE [LARGE SCALE GENOMIC DNA]</scope>
    <source>
        <strain evidence="1 2">AQ6-296</strain>
    </source>
</reference>
<proteinExistence type="predicted"/>
<gene>
    <name evidence="1" type="ORF">ELE36_05240</name>
</gene>
<organism evidence="1 2">
    <name type="scientific">Pseudolysobacter antarcticus</name>
    <dbReference type="NCBI Taxonomy" id="2511995"/>
    <lineage>
        <taxon>Bacteria</taxon>
        <taxon>Pseudomonadati</taxon>
        <taxon>Pseudomonadota</taxon>
        <taxon>Gammaproteobacteria</taxon>
        <taxon>Lysobacterales</taxon>
        <taxon>Rhodanobacteraceae</taxon>
        <taxon>Pseudolysobacter</taxon>
    </lineage>
</organism>
<sequence>MLDSLIPLLILGLAAAFWLDALKAHERARGFCLQLCERGNVQLLDQTVALHRMAIRRDETGWLAWRRSYNFELSTDGADRRQGRLTMIGQRLDSYSLPVAHAVPDALH</sequence>
<keyword evidence="2" id="KW-1185">Reference proteome</keyword>
<dbReference type="Pfam" id="PF11743">
    <property type="entry name" value="DUF3301"/>
    <property type="match status" value="1"/>
</dbReference>
<dbReference type="Proteomes" id="UP000291562">
    <property type="component" value="Chromosome"/>
</dbReference>
<dbReference type="InterPro" id="IPR021732">
    <property type="entry name" value="DUF3301"/>
</dbReference>
<dbReference type="EMBL" id="CP035704">
    <property type="protein sequence ID" value="QBB69819.1"/>
    <property type="molecule type" value="Genomic_DNA"/>
</dbReference>